<feature type="region of interest" description="Disordered" evidence="1">
    <location>
        <begin position="1190"/>
        <end position="1209"/>
    </location>
</feature>
<feature type="compositionally biased region" description="Polar residues" evidence="1">
    <location>
        <begin position="1425"/>
        <end position="1447"/>
    </location>
</feature>
<feature type="domain" description="DUF7507" evidence="5">
    <location>
        <begin position="2513"/>
        <end position="2615"/>
    </location>
</feature>
<keyword evidence="2" id="KW-0472">Membrane</keyword>
<feature type="signal peptide" evidence="3">
    <location>
        <begin position="1"/>
        <end position="25"/>
    </location>
</feature>
<feature type="domain" description="DUF7507" evidence="5">
    <location>
        <begin position="2396"/>
        <end position="2494"/>
    </location>
</feature>
<feature type="compositionally biased region" description="Polar residues" evidence="1">
    <location>
        <begin position="1071"/>
        <end position="1094"/>
    </location>
</feature>
<dbReference type="EMBL" id="CP165735">
    <property type="protein sequence ID" value="XDV70957.1"/>
    <property type="molecule type" value="Genomic_DNA"/>
</dbReference>
<feature type="domain" description="DUF7507" evidence="5">
    <location>
        <begin position="745"/>
        <end position="850"/>
    </location>
</feature>
<feature type="domain" description="DUF7507" evidence="5">
    <location>
        <begin position="1452"/>
        <end position="1557"/>
    </location>
</feature>
<feature type="region of interest" description="Disordered" evidence="1">
    <location>
        <begin position="1542"/>
        <end position="1566"/>
    </location>
</feature>
<feature type="region of interest" description="Disordered" evidence="1">
    <location>
        <begin position="1071"/>
        <end position="1095"/>
    </location>
</feature>
<evidence type="ECO:0000259" key="4">
    <source>
        <dbReference type="Pfam" id="PF20674"/>
    </source>
</evidence>
<feature type="domain" description="DUF7507" evidence="5">
    <location>
        <begin position="1688"/>
        <end position="1793"/>
    </location>
</feature>
<feature type="compositionally biased region" description="Polar residues" evidence="1">
    <location>
        <begin position="717"/>
        <end position="740"/>
    </location>
</feature>
<feature type="compositionally biased region" description="Polar residues" evidence="1">
    <location>
        <begin position="1305"/>
        <end position="1329"/>
    </location>
</feature>
<feature type="compositionally biased region" description="Polar residues" evidence="1">
    <location>
        <begin position="600"/>
        <end position="622"/>
    </location>
</feature>
<feature type="region of interest" description="Disordered" evidence="1">
    <location>
        <begin position="2128"/>
        <end position="2149"/>
    </location>
</feature>
<accession>A0AB39YQX9</accession>
<reference evidence="6" key="1">
    <citation type="submission" date="2024-07" db="EMBL/GenBank/DDBJ databases">
        <authorList>
            <person name="Li J."/>
            <person name="Wei H."/>
            <person name="Ma J."/>
        </authorList>
    </citation>
    <scope>NUCLEOTIDE SEQUENCE</scope>
    <source>
        <strain evidence="6">AMU7</strain>
    </source>
</reference>
<organism evidence="6">
    <name type="scientific">Paenarthrobacter sp. AMU7</name>
    <dbReference type="NCBI Taxonomy" id="3162492"/>
    <lineage>
        <taxon>Bacteria</taxon>
        <taxon>Bacillati</taxon>
        <taxon>Actinomycetota</taxon>
        <taxon>Actinomycetes</taxon>
        <taxon>Micrococcales</taxon>
        <taxon>Micrococcaceae</taxon>
        <taxon>Paenarthrobacter</taxon>
    </lineage>
</organism>
<feature type="domain" description="DUF7507" evidence="5">
    <location>
        <begin position="1923"/>
        <end position="2028"/>
    </location>
</feature>
<feature type="region of interest" description="Disordered" evidence="1">
    <location>
        <begin position="717"/>
        <end position="741"/>
    </location>
</feature>
<sequence length="2667" mass="267066">MASGALIAGMFSTGGAVVTAAPALAADALSCASVYSIQGTGTRNLWQVDTNTGVQTSVGSFTIAGSTQNLNGLGIAGDGSAAIGVLPNSNDTGRTIYRHDRASNTTSVLGAGEAGTPVTHGAINPDTGFYYYGGFSGNNVRIYGFNTATNTSIGLVASGDIPNAGANGDWAFDRQGRLYVVGGGTSQSILSVIQQQLPTTAGAPIALTASEMVSVATPQPVNGIAFGGDGLLYLGSSDTLRQVDPVTGAITSTKPFSQSGSVDLASCATPNTITVQKDFPNGRIAPADQATLTLTGGGLPDAGIQATTAGTENGVQSQPGEVVGPIFGRVGTTYNISETGSGTAGGYATNWACINDNNGAPIASGTGTTGSFTMPAAGSDGVAVLCTFTNAARITGLTLDKKAGAPSGNTAGSTVPYTFDVTNTGNVPLETISVSDPLVGAVTCPAGPLPVGATVTCTAPPYTLTQADVNSGEVINNATATGTVAGLPDATDDDSTSTIIAAAPALTLEKTAGAPVDANGSGLTDAGDTIAYTFVVTNSGNLPINTVGITDDLLSGQDPGIAVICEANTLAPGESTNCAAEKPYTITEADEAAGKVVNTATATGTDPDNGGVTSNEDSTETPVTAPAPALTIEKTAGAPVDTNNSGITDAGDTIAYTFTVTNNGNVPLHDVKVNDPKIGAVTCKATTLAVGETIDCAAEAPYVVTEEDEAAGKVVNTATATGTDPDNGGVTSNEDSTETPVTAPAPALTIEKTAGAPVDTNNSGITDAGDTIAYTFTVTNNGNVPLHDVKVNDPKIGAVTCKATTLAVGETIDCAAEAPYVVTEEDEAAGKVVNTATATGTDPDNGGVTSNEDSTETPVTAPAPALTIEKTAGAPVDTNNSGITDAGDTIAYTFTVTNNGNVPLHDVKVNDPKIGAVTCKATTLAVGETIDCAADAPYVVTEEDEAAGKVVNTATATGTDPDNGGVTSNEDSTETPVTAPAPALTIEKTAGAPVDTNNSGITDAGDTIAYTFTVTNNGNVPLHDVKVNDPKIGAVTCKATTLAVGETIDCAADAPYVVTEEDEAAGKVVNTATATGTDPDNGGVTSNEDSTETPVTAPAPALTIEKTAGAPVDTNNSGITDAGDTIAYTFTVTNNGNVPLHDVKVNDPKIGAVTCKATTLAVGETIDCAADAPYVITQGEVDGGNVRNVATATGTDPDNDPKTSEEDSTTTEIVRTAELGIDKIAGAPVDVNGSGITDAGDTIAYTFVVTNNGNVTISDVKVNDPKVGTVVCPETVLAPGQSVTCSTEAPYVVTEEDEAAGKGVNTATATGTDPDNGGVTSNEDSTETPVTAPAPALTIEKTAGAPVDTNNSGITDAGDTIAYTFTVTNNGNVPLHDVKVNDPKIGAVTCKATTLAVGETIDCAAEAPYVVTEEDEAAGKVVNTATATGTDPDNGGVTSNEDSTETPVTAPAPALTIEKTAGAPVDTNNSGITDAGDTIAYTFTVTNNGNVPLHDVKVNDPKIGAVTCKATTLAVGETIDCAAEAPYVVTEEDEAAGKVVNTATATGTDPDNGGVTSNEDSTETPVTAPAPALTIEKTAGAPVDTNNSGITDAGDTIAYTFTVTNNGNVPLHDVKVNDPKIGAVTCKATTLAVGETIDCAADAPYVVTEEDEAAGKVVNTATATGTDPDNGGVTSNEDSTETPVTAPAPALTIEKTAGAPVDTNNSGITDAGDTIAYTFTVTNNGNVPLHDVKVNDPKIGAVTCKATTLAVGETIDCAADAPYVITQGEVDGGNVRNVATATGTDPDNDPKTSEEDSTTTEIVRTAELGIDKIAGAPVDVNGSGITDAGDTIAYTFVVTNNGNVTISDVKVNDPKVGTVVCPETVLAPGQSVTCSTEAPYVVTEEDEAAGKGVNTATATGTDPDNGGVTSNEDSTETPVTAPAPALTIEKTAGAPVDTNNSGITDAGDTIAYTFTVTNNGNVPLHDVKVNDPKIGAVTCKATTLAVGETIDCAAEAPYVVTEEDEAAGKVVNTATATGTDPDNGGVTSNEDSTETPVTAPAPALTIEKTAGAPVDTNNSGITDAGDTIAYTFTVTNNGNVPLHDVKVNDPKIGAVTCKATTLAVGETIDCAADAPYVVTEADELHGSVDNSATSSAVDPDGDPVTSVPDTTTTEVIVPVPSLVIEKTAGAPVDTNNSGITDAGDTIAYTFTVTNNGNVPVKSVAVVDPLVGTVACDVTELAPGAKATCAAAAVYTITAEDEKAQVVRNTAHATGVDPDAGEVDSDPDSTNTPVTEQSPALTLEKTAGAPKDANGNGVTDAGDTIAYTFKITNDGNVPVRDIKINDPLVGVVNCDGTELAAGESMNCSASEPYVLTQADVDTGKVLNVATATGTDPDNESTTSNEDSTTTDIARAGSLKIEKSAHLWDANDNKLADANETIKYSFTVTNTGNVTISDVKVNDPKIGAVICPETVLAPGQSVTCEAEELYTVTQAEVDAGSVDNVATASGTPPVGLDLVSSDPGSVSVPTKVIQSLKLVKDNVLADKDGDNAADAGEAIEYTFTATNTGTVTIDGLQIDDPMLSEAGVNVECSTATLAPGESVTCTATYTVKASDIESGAPIRNVASAKANGPEGAVFSPKDDTETQVDKEDETPLAITGGVSLLAAGIGGALLLAGLTLALITRRRRA</sequence>
<feature type="compositionally biased region" description="Polar residues" evidence="1">
    <location>
        <begin position="2267"/>
        <end position="2279"/>
    </location>
</feature>
<feature type="domain" description="DUF7507" evidence="5">
    <location>
        <begin position="1334"/>
        <end position="1439"/>
    </location>
</feature>
<protein>
    <recommendedName>
        <fullName evidence="7">DUF11 domain-containing protein</fullName>
    </recommendedName>
</protein>
<feature type="domain" description="DUF7507" evidence="5">
    <location>
        <begin position="981"/>
        <end position="1086"/>
    </location>
</feature>
<feature type="region of interest" description="Disordered" evidence="1">
    <location>
        <begin position="1887"/>
        <end position="1919"/>
    </location>
</feature>
<feature type="domain" description="DUF7507" evidence="5">
    <location>
        <begin position="503"/>
        <end position="614"/>
    </location>
</feature>
<feature type="region of interest" description="Disordered" evidence="1">
    <location>
        <begin position="1660"/>
        <end position="1684"/>
    </location>
</feature>
<evidence type="ECO:0000256" key="1">
    <source>
        <dbReference type="SAM" id="MobiDB-lite"/>
    </source>
</evidence>
<feature type="domain" description="DUF7507" evidence="5">
    <location>
        <begin position="2160"/>
        <end position="2264"/>
    </location>
</feature>
<dbReference type="Pfam" id="PF20674">
    <property type="entry name" value="SpaA_3"/>
    <property type="match status" value="1"/>
</dbReference>
<dbReference type="PANTHER" id="PTHR34819">
    <property type="entry name" value="LARGE CYSTEINE-RICH PERIPLASMIC PROTEIN OMCB"/>
    <property type="match status" value="1"/>
</dbReference>
<dbReference type="InterPro" id="IPR051172">
    <property type="entry name" value="Chlamydia_OmcB"/>
</dbReference>
<feature type="region of interest" description="Disordered" evidence="1">
    <location>
        <begin position="1298"/>
        <end position="1330"/>
    </location>
</feature>
<evidence type="ECO:0000256" key="2">
    <source>
        <dbReference type="SAM" id="Phobius"/>
    </source>
</evidence>
<feature type="compositionally biased region" description="Polar residues" evidence="1">
    <location>
        <begin position="1894"/>
        <end position="1918"/>
    </location>
</feature>
<feature type="compositionally biased region" description="Polar residues" evidence="1">
    <location>
        <begin position="2013"/>
        <end position="2036"/>
    </location>
</feature>
<evidence type="ECO:0000259" key="5">
    <source>
        <dbReference type="Pfam" id="PF24346"/>
    </source>
</evidence>
<feature type="region of interest" description="Disordered" evidence="1">
    <location>
        <begin position="2369"/>
        <end position="2388"/>
    </location>
</feature>
<feature type="chain" id="PRO_5044307417" description="DUF11 domain-containing protein" evidence="3">
    <location>
        <begin position="26"/>
        <end position="2667"/>
    </location>
</feature>
<evidence type="ECO:0008006" key="7">
    <source>
        <dbReference type="Google" id="ProtNLM"/>
    </source>
</evidence>
<feature type="region of interest" description="Disordered" evidence="1">
    <location>
        <begin position="1779"/>
        <end position="1798"/>
    </location>
</feature>
<feature type="domain" description="DUF7507" evidence="5">
    <location>
        <begin position="863"/>
        <end position="968"/>
    </location>
</feature>
<feature type="compositionally biased region" description="Low complexity" evidence="1">
    <location>
        <begin position="2378"/>
        <end position="2388"/>
    </location>
</feature>
<feature type="region of interest" description="Disordered" evidence="1">
    <location>
        <begin position="2252"/>
        <end position="2295"/>
    </location>
</feature>
<evidence type="ECO:0000313" key="6">
    <source>
        <dbReference type="EMBL" id="XDV70957.1"/>
    </source>
</evidence>
<dbReference type="Gene3D" id="2.60.40.10">
    <property type="entry name" value="Immunoglobulins"/>
    <property type="match status" value="1"/>
</dbReference>
<dbReference type="GO" id="GO:0005975">
    <property type="term" value="P:carbohydrate metabolic process"/>
    <property type="evidence" value="ECO:0007669"/>
    <property type="project" value="UniProtKB-ARBA"/>
</dbReference>
<feature type="domain" description="DUF7507" evidence="5">
    <location>
        <begin position="1099"/>
        <end position="1204"/>
    </location>
</feature>
<feature type="domain" description="DUF7507" evidence="5">
    <location>
        <begin position="627"/>
        <end position="732"/>
    </location>
</feature>
<feature type="domain" description="DUF7507" evidence="5">
    <location>
        <begin position="2277"/>
        <end position="2382"/>
    </location>
</feature>
<feature type="region of interest" description="Disordered" evidence="1">
    <location>
        <begin position="835"/>
        <end position="859"/>
    </location>
</feature>
<dbReference type="SUPFAM" id="SSF69322">
    <property type="entry name" value="Tricorn protease domain 2"/>
    <property type="match status" value="1"/>
</dbReference>
<name>A0AB39YQX9_9MICC</name>
<feature type="region of interest" description="Disordered" evidence="1">
    <location>
        <begin position="1425"/>
        <end position="1448"/>
    </location>
</feature>
<feature type="region of interest" description="Disordered" evidence="1">
    <location>
        <begin position="2013"/>
        <end position="2037"/>
    </location>
</feature>
<proteinExistence type="predicted"/>
<dbReference type="PANTHER" id="PTHR34819:SF3">
    <property type="entry name" value="CELL SURFACE PROTEIN"/>
    <property type="match status" value="1"/>
</dbReference>
<feature type="domain" description="DUF7507" evidence="5">
    <location>
        <begin position="397"/>
        <end position="487"/>
    </location>
</feature>
<dbReference type="InterPro" id="IPR047589">
    <property type="entry name" value="DUF11_rpt"/>
</dbReference>
<dbReference type="NCBIfam" id="TIGR01451">
    <property type="entry name" value="B_ant_repeat"/>
    <property type="match status" value="17"/>
</dbReference>
<feature type="compositionally biased region" description="Polar residues" evidence="1">
    <location>
        <begin position="1542"/>
        <end position="1565"/>
    </location>
</feature>
<feature type="compositionally biased region" description="Polar residues" evidence="1">
    <location>
        <begin position="953"/>
        <end position="976"/>
    </location>
</feature>
<keyword evidence="2" id="KW-1133">Transmembrane helix</keyword>
<feature type="domain" description="SpaA-like prealbumin fold" evidence="4">
    <location>
        <begin position="272"/>
        <end position="391"/>
    </location>
</feature>
<gene>
    <name evidence="6" type="ORF">ABQM86_18635</name>
</gene>
<dbReference type="InterPro" id="IPR048834">
    <property type="entry name" value="SpaA_pre-album"/>
</dbReference>
<dbReference type="InterPro" id="IPR013783">
    <property type="entry name" value="Ig-like_fold"/>
</dbReference>
<feature type="transmembrane region" description="Helical" evidence="2">
    <location>
        <begin position="2634"/>
        <end position="2661"/>
    </location>
</feature>
<keyword evidence="3" id="KW-0732">Signal</keyword>
<keyword evidence="2" id="KW-0812">Transmembrane</keyword>
<feature type="region of interest" description="Disordered" evidence="1">
    <location>
        <begin position="953"/>
        <end position="977"/>
    </location>
</feature>
<dbReference type="InterPro" id="IPR055354">
    <property type="entry name" value="DUF7507"/>
</dbReference>
<feature type="compositionally biased region" description="Polar residues" evidence="1">
    <location>
        <begin position="1660"/>
        <end position="1683"/>
    </location>
</feature>
<dbReference type="Pfam" id="PF24346">
    <property type="entry name" value="DUF7507"/>
    <property type="match status" value="19"/>
</dbReference>
<feature type="domain" description="DUF7507" evidence="5">
    <location>
        <begin position="1822"/>
        <end position="1910"/>
    </location>
</feature>
<feature type="compositionally biased region" description="Polar residues" evidence="1">
    <location>
        <begin position="835"/>
        <end position="858"/>
    </location>
</feature>
<feature type="domain" description="DUF7507" evidence="5">
    <location>
        <begin position="2041"/>
        <end position="2146"/>
    </location>
</feature>
<dbReference type="RefSeq" id="WP_369745250.1">
    <property type="nucleotide sequence ID" value="NZ_CP165735.1"/>
</dbReference>
<evidence type="ECO:0000256" key="3">
    <source>
        <dbReference type="SAM" id="SignalP"/>
    </source>
</evidence>
<feature type="domain" description="DUF7507" evidence="5">
    <location>
        <begin position="1570"/>
        <end position="1675"/>
    </location>
</feature>
<feature type="region of interest" description="Disordered" evidence="1">
    <location>
        <begin position="600"/>
        <end position="623"/>
    </location>
</feature>
<feature type="domain" description="DUF7507" evidence="5">
    <location>
        <begin position="1233"/>
        <end position="1321"/>
    </location>
</feature>